<evidence type="ECO:0000313" key="1">
    <source>
        <dbReference type="EMBL" id="KZT40261.1"/>
    </source>
</evidence>
<proteinExistence type="predicted"/>
<evidence type="ECO:0000313" key="2">
    <source>
        <dbReference type="Proteomes" id="UP000076798"/>
    </source>
</evidence>
<dbReference type="AlphaFoldDB" id="A0A166F493"/>
<accession>A0A166F493</accession>
<sequence length="98" mass="10907">MSQIEQPGQQIITYLHSVVQKHSSAYPQIREVAERAIQSILKGSILSHEELDFILYPLASFNEKEMSLAADKSAIDQGVLMKYQGTPRTHGPPPCSII</sequence>
<reference evidence="1 2" key="1">
    <citation type="journal article" date="2016" name="Mol. Biol. Evol.">
        <title>Comparative Genomics of Early-Diverging Mushroom-Forming Fungi Provides Insights into the Origins of Lignocellulose Decay Capabilities.</title>
        <authorList>
            <person name="Nagy L.G."/>
            <person name="Riley R."/>
            <person name="Tritt A."/>
            <person name="Adam C."/>
            <person name="Daum C."/>
            <person name="Floudas D."/>
            <person name="Sun H."/>
            <person name="Yadav J.S."/>
            <person name="Pangilinan J."/>
            <person name="Larsson K.H."/>
            <person name="Matsuura K."/>
            <person name="Barry K."/>
            <person name="Labutti K."/>
            <person name="Kuo R."/>
            <person name="Ohm R.A."/>
            <person name="Bhattacharya S.S."/>
            <person name="Shirouzu T."/>
            <person name="Yoshinaga Y."/>
            <person name="Martin F.M."/>
            <person name="Grigoriev I.V."/>
            <person name="Hibbett D.S."/>
        </authorList>
    </citation>
    <scope>NUCLEOTIDE SEQUENCE [LARGE SCALE GENOMIC DNA]</scope>
    <source>
        <strain evidence="1 2">HHB10207 ss-3</strain>
    </source>
</reference>
<gene>
    <name evidence="1" type="ORF">SISSUDRAFT_1127411</name>
</gene>
<protein>
    <submittedName>
        <fullName evidence="1">Uncharacterized protein</fullName>
    </submittedName>
</protein>
<organism evidence="1 2">
    <name type="scientific">Sistotremastrum suecicum HHB10207 ss-3</name>
    <dbReference type="NCBI Taxonomy" id="1314776"/>
    <lineage>
        <taxon>Eukaryota</taxon>
        <taxon>Fungi</taxon>
        <taxon>Dikarya</taxon>
        <taxon>Basidiomycota</taxon>
        <taxon>Agaricomycotina</taxon>
        <taxon>Agaricomycetes</taxon>
        <taxon>Sistotremastrales</taxon>
        <taxon>Sistotremastraceae</taxon>
        <taxon>Sistotremastrum</taxon>
    </lineage>
</organism>
<dbReference type="EMBL" id="KV428035">
    <property type="protein sequence ID" value="KZT40261.1"/>
    <property type="molecule type" value="Genomic_DNA"/>
</dbReference>
<keyword evidence="2" id="KW-1185">Reference proteome</keyword>
<name>A0A166F493_9AGAM</name>
<dbReference type="Proteomes" id="UP000076798">
    <property type="component" value="Unassembled WGS sequence"/>
</dbReference>